<dbReference type="InterPro" id="IPR027417">
    <property type="entry name" value="P-loop_NTPase"/>
</dbReference>
<evidence type="ECO:0000313" key="11">
    <source>
        <dbReference type="Proteomes" id="UP000515152"/>
    </source>
</evidence>
<dbReference type="KEGG" id="char:105899797"/>
<dbReference type="CTD" id="26610"/>
<comment type="pathway">
    <text evidence="3">tRNA modification; 5-methoxycarbonylmethyl-2-thiouridine-tRNA biosynthesis.</text>
</comment>
<organism evidence="11 12">
    <name type="scientific">Clupea harengus</name>
    <name type="common">Atlantic herring</name>
    <dbReference type="NCBI Taxonomy" id="7950"/>
    <lineage>
        <taxon>Eukaryota</taxon>
        <taxon>Metazoa</taxon>
        <taxon>Chordata</taxon>
        <taxon>Craniata</taxon>
        <taxon>Vertebrata</taxon>
        <taxon>Euteleostomi</taxon>
        <taxon>Actinopterygii</taxon>
        <taxon>Neopterygii</taxon>
        <taxon>Teleostei</taxon>
        <taxon>Clupei</taxon>
        <taxon>Clupeiformes</taxon>
        <taxon>Clupeoidei</taxon>
        <taxon>Clupeidae</taxon>
        <taxon>Clupea</taxon>
    </lineage>
</organism>
<feature type="region of interest" description="Disordered" evidence="10">
    <location>
        <begin position="117"/>
        <end position="138"/>
    </location>
</feature>
<gene>
    <name evidence="12" type="primary">elp4</name>
</gene>
<dbReference type="Proteomes" id="UP000515152">
    <property type="component" value="Chromosome 6"/>
</dbReference>
<evidence type="ECO:0000256" key="1">
    <source>
        <dbReference type="ARBA" id="ARBA00004123"/>
    </source>
</evidence>
<evidence type="ECO:0000256" key="10">
    <source>
        <dbReference type="SAM" id="MobiDB-lite"/>
    </source>
</evidence>
<sequence length="399" mass="43813">MAAPVRSMSSPSGITCNTTSFQKKSRSKLVSIPGTRPSVQNGQLIVSTGVTSLDYVIGGGLAVGTLLLIEEDRYDSYSRMLLKYFLSEGVICGHELFVASAQDHPDEILQELPAPILDDVTSPQPGQEQAQSSDSDSADDMKIAWRYQNLPKVQTALASSARFGHYYDVSKTMSPDMRQASKCHTFYLPEQPPAESTPTSSMSEAYMALLKAIQRVIHQQGFDGSAPQSKMRNVLRLGLHSLGSALWGDDLCCRESPAHSHSLTTFLYALRALLRSSLSVAMVTVPSHLIQSRVLMGRITRLSDTSIALESFRGSEKETNPLYKDYHGLLHVREVPHLNCLVCEVPDTKDLAFKLKRKQFTIERLHLPPDLSDTVSRVSKVELAAGCGSSATGNKHLDF</sequence>
<dbReference type="AlphaFoldDB" id="A0A6P3VWW7"/>
<dbReference type="GO" id="GO:0005737">
    <property type="term" value="C:cytoplasm"/>
    <property type="evidence" value="ECO:0007669"/>
    <property type="project" value="UniProtKB-SubCell"/>
</dbReference>
<dbReference type="Pfam" id="PF05625">
    <property type="entry name" value="PAXNEB"/>
    <property type="match status" value="1"/>
</dbReference>
<dbReference type="PANTHER" id="PTHR12896:SF1">
    <property type="entry name" value="ELONGATOR COMPLEX PROTEIN 4"/>
    <property type="match status" value="1"/>
</dbReference>
<dbReference type="OrthoDB" id="289162at2759"/>
<dbReference type="GeneID" id="105899797"/>
<comment type="similarity">
    <text evidence="4">Belongs to the ELP4 family.</text>
</comment>
<name>A0A6P3VWW7_CLUHA</name>
<keyword evidence="8" id="KW-0539">Nucleus</keyword>
<keyword evidence="7" id="KW-0819">tRNA processing</keyword>
<dbReference type="PANTHER" id="PTHR12896">
    <property type="entry name" value="PAX6 NEIGHBOR PROTEIN PAXNEB"/>
    <property type="match status" value="1"/>
</dbReference>
<keyword evidence="11" id="KW-1185">Reference proteome</keyword>
<dbReference type="RefSeq" id="XP_012682470.2">
    <property type="nucleotide sequence ID" value="XM_012827016.2"/>
</dbReference>
<comment type="subcellular location">
    <subcellularLocation>
        <location evidence="2">Cytoplasm</location>
    </subcellularLocation>
    <subcellularLocation>
        <location evidence="1">Nucleus</location>
    </subcellularLocation>
</comment>
<evidence type="ECO:0000256" key="9">
    <source>
        <dbReference type="ARBA" id="ARBA00045238"/>
    </source>
</evidence>
<evidence type="ECO:0000256" key="3">
    <source>
        <dbReference type="ARBA" id="ARBA00005043"/>
    </source>
</evidence>
<evidence type="ECO:0000256" key="2">
    <source>
        <dbReference type="ARBA" id="ARBA00004496"/>
    </source>
</evidence>
<accession>A0A6P3VWW7</accession>
<dbReference type="CDD" id="cd19494">
    <property type="entry name" value="Elp4"/>
    <property type="match status" value="1"/>
</dbReference>
<evidence type="ECO:0000256" key="7">
    <source>
        <dbReference type="ARBA" id="ARBA00022694"/>
    </source>
</evidence>
<protein>
    <recommendedName>
        <fullName evidence="5">Elongator complex protein 4</fullName>
    </recommendedName>
</protein>
<proteinExistence type="inferred from homology"/>
<keyword evidence="6" id="KW-0963">Cytoplasm</keyword>
<evidence type="ECO:0000256" key="6">
    <source>
        <dbReference type="ARBA" id="ARBA00022490"/>
    </source>
</evidence>
<dbReference type="GO" id="GO:0002098">
    <property type="term" value="P:tRNA wobble uridine modification"/>
    <property type="evidence" value="ECO:0007669"/>
    <property type="project" value="InterPro"/>
</dbReference>
<dbReference type="GO" id="GO:0033588">
    <property type="term" value="C:elongator holoenzyme complex"/>
    <property type="evidence" value="ECO:0007669"/>
    <property type="project" value="InterPro"/>
</dbReference>
<dbReference type="UniPathway" id="UPA00988"/>
<dbReference type="GO" id="GO:0008023">
    <property type="term" value="C:transcription elongation factor complex"/>
    <property type="evidence" value="ECO:0007669"/>
    <property type="project" value="TreeGrafter"/>
</dbReference>
<evidence type="ECO:0000313" key="12">
    <source>
        <dbReference type="RefSeq" id="XP_012682470.2"/>
    </source>
</evidence>
<evidence type="ECO:0000256" key="8">
    <source>
        <dbReference type="ARBA" id="ARBA00023242"/>
    </source>
</evidence>
<reference evidence="12" key="1">
    <citation type="submission" date="2025-08" db="UniProtKB">
        <authorList>
            <consortium name="RefSeq"/>
        </authorList>
    </citation>
    <scope>IDENTIFICATION</scope>
</reference>
<dbReference type="InterPro" id="IPR008728">
    <property type="entry name" value="Elongator_complex_protein_4"/>
</dbReference>
<comment type="function">
    <text evidence="9">Component of the elongator complex which is required for multiple tRNA modifications, including mcm5U (5-methoxycarbonylmethyl uridine), mcm5s2U (5-methoxycarbonylmethyl-2-thiouridine), and ncm5U (5-carbamoylmethyl uridine). The elongator complex catalyzes the formation of carboxymethyluridine in the wobble base at position 34 in tRNAs.</text>
</comment>
<dbReference type="Gene3D" id="3.40.50.300">
    <property type="entry name" value="P-loop containing nucleotide triphosphate hydrolases"/>
    <property type="match status" value="1"/>
</dbReference>
<evidence type="ECO:0000256" key="5">
    <source>
        <dbReference type="ARBA" id="ARBA00020265"/>
    </source>
</evidence>
<evidence type="ECO:0000256" key="4">
    <source>
        <dbReference type="ARBA" id="ARBA00007573"/>
    </source>
</evidence>